<dbReference type="STRING" id="1573173.A0A167DP82"/>
<feature type="repeat" description="ANK" evidence="3">
    <location>
        <begin position="1315"/>
        <end position="1347"/>
    </location>
</feature>
<evidence type="ECO:0000313" key="5">
    <source>
        <dbReference type="EMBL" id="KZL84144.1"/>
    </source>
</evidence>
<dbReference type="Proteomes" id="UP000076584">
    <property type="component" value="Unassembled WGS sequence"/>
</dbReference>
<feature type="repeat" description="ANK" evidence="3">
    <location>
        <begin position="1593"/>
        <end position="1625"/>
    </location>
</feature>
<evidence type="ECO:0000256" key="1">
    <source>
        <dbReference type="ARBA" id="ARBA00022737"/>
    </source>
</evidence>
<feature type="repeat" description="ANK" evidence="3">
    <location>
        <begin position="1710"/>
        <end position="1742"/>
    </location>
</feature>
<feature type="compositionally biased region" description="Acidic residues" evidence="4">
    <location>
        <begin position="1969"/>
        <end position="1984"/>
    </location>
</feature>
<dbReference type="InterPro" id="IPR002110">
    <property type="entry name" value="Ankyrin_rpt"/>
</dbReference>
<reference evidence="5 6" key="1">
    <citation type="submission" date="2015-06" db="EMBL/GenBank/DDBJ databases">
        <title>Survival trade-offs in plant roots during colonization by closely related pathogenic and mutualistic fungi.</title>
        <authorList>
            <person name="Hacquard S."/>
            <person name="Kracher B."/>
            <person name="Hiruma K."/>
            <person name="Weinman A."/>
            <person name="Muench P."/>
            <person name="Garrido Oter R."/>
            <person name="Ver Loren van Themaat E."/>
            <person name="Dallerey J.-F."/>
            <person name="Damm U."/>
            <person name="Henrissat B."/>
            <person name="Lespinet O."/>
            <person name="Thon M."/>
            <person name="Kemen E."/>
            <person name="McHardy A.C."/>
            <person name="Schulze-Lefert P."/>
            <person name="O'Connell R.J."/>
        </authorList>
    </citation>
    <scope>NUCLEOTIDE SEQUENCE [LARGE SCALE GENOMIC DNA]</scope>
    <source>
        <strain evidence="5 6">MAFF 238704</strain>
    </source>
</reference>
<evidence type="ECO:0000256" key="2">
    <source>
        <dbReference type="ARBA" id="ARBA00023043"/>
    </source>
</evidence>
<accession>A0A167DP82</accession>
<protein>
    <submittedName>
        <fullName evidence="5">Ankyrin repeat protein</fullName>
    </submittedName>
</protein>
<feature type="repeat" description="ANK" evidence="3">
    <location>
        <begin position="1491"/>
        <end position="1523"/>
    </location>
</feature>
<feature type="repeat" description="ANK" evidence="3">
    <location>
        <begin position="1178"/>
        <end position="1210"/>
    </location>
</feature>
<name>A0A167DP82_COLIC</name>
<feature type="compositionally biased region" description="Basic and acidic residues" evidence="4">
    <location>
        <begin position="1954"/>
        <end position="1963"/>
    </location>
</feature>
<dbReference type="Pfam" id="PF12796">
    <property type="entry name" value="Ank_2"/>
    <property type="match status" value="7"/>
</dbReference>
<dbReference type="SMART" id="SM00248">
    <property type="entry name" value="ANK"/>
    <property type="match status" value="18"/>
</dbReference>
<dbReference type="PANTHER" id="PTHR24178:SF9">
    <property type="entry name" value="ANK_REP_REGION DOMAIN-CONTAINING PROTEIN"/>
    <property type="match status" value="1"/>
</dbReference>
<evidence type="ECO:0000313" key="6">
    <source>
        <dbReference type="Proteomes" id="UP000076584"/>
    </source>
</evidence>
<proteinExistence type="predicted"/>
<evidence type="ECO:0000256" key="3">
    <source>
        <dbReference type="PROSITE-ProRule" id="PRU00023"/>
    </source>
</evidence>
<feature type="repeat" description="ANK" evidence="3">
    <location>
        <begin position="1780"/>
        <end position="1815"/>
    </location>
</feature>
<evidence type="ECO:0000256" key="4">
    <source>
        <dbReference type="SAM" id="MobiDB-lite"/>
    </source>
</evidence>
<dbReference type="PANTHER" id="PTHR24178">
    <property type="entry name" value="MOLTING PROTEIN MLT-4"/>
    <property type="match status" value="1"/>
</dbReference>
<dbReference type="PROSITE" id="PS50088">
    <property type="entry name" value="ANK_REPEAT"/>
    <property type="match status" value="9"/>
</dbReference>
<keyword evidence="6" id="KW-1185">Reference proteome</keyword>
<dbReference type="SUPFAM" id="SSF48403">
    <property type="entry name" value="Ankyrin repeat"/>
    <property type="match status" value="3"/>
</dbReference>
<comment type="caution">
    <text evidence="5">The sequence shown here is derived from an EMBL/GenBank/DDBJ whole genome shotgun (WGS) entry which is preliminary data.</text>
</comment>
<feature type="repeat" description="ANK" evidence="3">
    <location>
        <begin position="1560"/>
        <end position="1592"/>
    </location>
</feature>
<gene>
    <name evidence="5" type="ORF">CI238_02747</name>
</gene>
<feature type="compositionally biased region" description="Acidic residues" evidence="4">
    <location>
        <begin position="1939"/>
        <end position="1953"/>
    </location>
</feature>
<dbReference type="Gene3D" id="1.25.40.20">
    <property type="entry name" value="Ankyrin repeat-containing domain"/>
    <property type="match status" value="4"/>
</dbReference>
<feature type="repeat" description="ANK" evidence="3">
    <location>
        <begin position="1352"/>
        <end position="1384"/>
    </location>
</feature>
<feature type="region of interest" description="Disordered" evidence="4">
    <location>
        <begin position="293"/>
        <end position="325"/>
    </location>
</feature>
<dbReference type="EMBL" id="LFIW01000949">
    <property type="protein sequence ID" value="KZL84144.1"/>
    <property type="molecule type" value="Genomic_DNA"/>
</dbReference>
<dbReference type="PROSITE" id="PS50297">
    <property type="entry name" value="ANK_REP_REGION"/>
    <property type="match status" value="7"/>
</dbReference>
<keyword evidence="1" id="KW-0677">Repeat</keyword>
<feature type="region of interest" description="Disordered" evidence="4">
    <location>
        <begin position="1935"/>
        <end position="1984"/>
    </location>
</feature>
<feature type="repeat" description="ANK" evidence="3">
    <location>
        <begin position="1145"/>
        <end position="1177"/>
    </location>
</feature>
<sequence length="1984" mass="221142">MSKSQQTELNCLGYEVAEKAVSIAIESKSEPPVPAADDYYHGDSGEVERKGYDGGSTALSEITDIGTSALLSLDSRPVTPAFETEARELGLSAPAWFSDYTDYDVITVHGLRDNHSTVWKSNSGQSWLQDSLFKSLSVRQLDYIYATDEAARIFQPDGIEVEARDMLRLYAEKRQNLPNALIEASRATNPEDFEDVETWEYMKEARGRISTLSTMMISLGCPHKTESIDTLEDELHNLMSLPGQEIKSGIVKKIKNAALQVNDTNTRFLDTKLFSRLVHINVFNLQSLESLRGREKPADETAPAINASKTEKNGDQDGDNGASSEKKLTVIEGILEPARDGSASADADMIHNSDNNNEHGEKAIHLEEVDGYVNEAFKCTKSASYAPSLNVAKVNEKSVERNETSHAPIELAVPKGDATNSRESSREVLTELAVAPASPFSRYTICMYNMFEVYNRYRQTSIDHSALVRGDEGVEIGDSWVHFFSSGFGAYDYSLKPSNDLNNSQFALLSMTPPTRLPKVHRDPGVLEKLPFLNWIVTHEKYIKFDQSVGPYTLCIQGVDKDASRMSMVSQHLYTCYESEKTSMLVIGMQEGSAFYFQFDKLDSRYNSIKSMLAVFLSEMTWRMWEKPGEATTTRRVLESLEYYRSWSLPVLFNLFTDMRRRTNVENFAIVLACFDSCVEEERNWFITRVLEHQSRTDLSYRLIITTSGQDRFLKESLPDTRVISLDDCPVPLTGYAIDEKELDANSLGLYFEDVLRKRPVLCPIRDSLGEVIGQCQKAPHLAYRILEWLGHFGRGLPIADVAATVNKLCPVTPQNVLSVFVRTLPQDKQNLALIIYRWVKYSLEPLTLGALAHGLAASTGSGMSLLDIDYEQLLRDITRMFSGIIFVESLIVKFSHDSFYETTMPDEGSDENPPLIHGFLSEACLKYLMHEEVQQSYVNLSVNNYSGNILKKPLVLPRDGLLDYAVQFWAEHYRLCGSHRPIRLALDFFHSTETRNRWAEAHYILSNPFTRIHRGYVSSLPLMAELGLEDVVFREVEEETPSKWFHQDAWLAITEAVRNGHRTIVHKLLECVQLQESGLQDAITWAASSGEEGGLTRLLESVDLLDEFPWPRFILSRAAAFGLDPLVSALVNAGYNLNESNDDTDETAIHTAIVWGHQAVVKLLLDAGVDLSVRDQLGRTPLLLSVEIGQPEIIEMLLDAGASVNDKNESGVSVVNTAISVGEHGSLTRLLAAGADLGTGELSEDSSELQVPVICAAEYNRLQCIRILLENGADPCPDYEGGTPLYLLCNTARHVDICRLLIEKGAKPNQVYTDKEMLLHRAIRTEDKELVGLLVDKGAELDSFDTYEDTNLKTPLTVAISECSLEMVEFLLEKGASVNYVPQGAESPLFTAAFRNIDIRKAELLLKHKADINWERHDGWTPLLAAYDMPEFLSLFLKHGANVNKMCDCGTLLMMAARWNLVDALKLLLGHSPLPELNLEFTYDRENPEYGFTALMVAVKNGKHECASLLLQSGAELNDQLKNAKFILQEADLDDSDEAYKMVQDFLRCGTKSNDTDDAGNTALHGLSYKTPVKIMQTLINLGAPIDSPNKDGLTPLGVAVQKGNVAAATYLIVSGARADVHGPNFGSFLHSIFQEQGQYPGYEAAFELVKLLIDAQANPNVAGPEPSCESLLHAAIRAPFDIRTRAKIIQYLIDKASPAVNVNAYGGLRAFPIIAAAHGGHSDILEYLVRHGADVNVADGLGRRTIHYLAAFGQWRFNTRPIRVLTKAGADMEATDHFGRTALHFAAEANDLELFELILKKLPKGYDINVRDNDGWTPLMWACRTSVHSLIIKQLVSIHGADIWPRSADGEWSAMKLACLSDQDEDVRNLLQPPEHESERKGKDGSTEVWDYTFHVIPPGLAHYTTSYCDSCFACIKLRCEMHHADHELKEFYQGQDESESPEENESAEADTSDHGDEDKTGGAGTDIDDEDDYDSEVDDYN</sequence>
<keyword evidence="2 3" id="KW-0040">ANK repeat</keyword>
<organism evidence="5 6">
    <name type="scientific">Colletotrichum incanum</name>
    <name type="common">Soybean anthracnose fungus</name>
    <dbReference type="NCBI Taxonomy" id="1573173"/>
    <lineage>
        <taxon>Eukaryota</taxon>
        <taxon>Fungi</taxon>
        <taxon>Dikarya</taxon>
        <taxon>Ascomycota</taxon>
        <taxon>Pezizomycotina</taxon>
        <taxon>Sordariomycetes</taxon>
        <taxon>Hypocreomycetidae</taxon>
        <taxon>Glomerellales</taxon>
        <taxon>Glomerellaceae</taxon>
        <taxon>Colletotrichum</taxon>
        <taxon>Colletotrichum spaethianum species complex</taxon>
    </lineage>
</organism>
<dbReference type="InterPro" id="IPR036770">
    <property type="entry name" value="Ankyrin_rpt-contain_sf"/>
</dbReference>